<evidence type="ECO:0000256" key="3">
    <source>
        <dbReference type="ARBA" id="ARBA00023015"/>
    </source>
</evidence>
<protein>
    <submittedName>
        <fullName evidence="9">MYB transcription factor</fullName>
    </submittedName>
</protein>
<evidence type="ECO:0000313" key="10">
    <source>
        <dbReference type="EMBL" id="BAX09272.1"/>
    </source>
</evidence>
<dbReference type="OMA" id="NTHGIGN"/>
<dbReference type="InterPro" id="IPR009057">
    <property type="entry name" value="Homeodomain-like_sf"/>
</dbReference>
<proteinExistence type="evidence at transcript level"/>
<evidence type="ECO:0000256" key="1">
    <source>
        <dbReference type="ARBA" id="ARBA00004123"/>
    </source>
</evidence>
<organism evidence="9">
    <name type="scientific">Asparagus officinalis</name>
    <name type="common">Garden asparagus</name>
    <dbReference type="NCBI Taxonomy" id="4686"/>
    <lineage>
        <taxon>Eukaryota</taxon>
        <taxon>Viridiplantae</taxon>
        <taxon>Streptophyta</taxon>
        <taxon>Embryophyta</taxon>
        <taxon>Tracheophyta</taxon>
        <taxon>Spermatophyta</taxon>
        <taxon>Magnoliopsida</taxon>
        <taxon>Liliopsida</taxon>
        <taxon>Asparagales</taxon>
        <taxon>Asparagaceae</taxon>
        <taxon>Asparagoideae</taxon>
        <taxon>Asparagus</taxon>
    </lineage>
</organism>
<dbReference type="FunFam" id="1.10.10.60:FF:000394">
    <property type="entry name" value="MYB transcription factor"/>
    <property type="match status" value="1"/>
</dbReference>
<gene>
    <name evidence="9" type="primary">MYB35</name>
    <name evidence="10" type="synonym">MSE1</name>
    <name evidence="11" type="ORF">A4U43_C01F2400</name>
</gene>
<dbReference type="CDD" id="cd00167">
    <property type="entry name" value="SANT"/>
    <property type="match status" value="2"/>
</dbReference>
<dbReference type="SMR" id="A0A1L5JHR2"/>
<keyword evidence="3" id="KW-0805">Transcription regulation</keyword>
<dbReference type="AlphaFoldDB" id="A0A1L5JHR2"/>
<dbReference type="EMBL" id="CM007381">
    <property type="protein sequence ID" value="ONK79051.1"/>
    <property type="molecule type" value="Genomic_DNA"/>
</dbReference>
<reference evidence="10" key="3">
    <citation type="journal article" date="2017" name="Genes Cells">
        <title>MYB transcription factor gene involved in sex determination in Asparagus officinalis.</title>
        <authorList>
            <person name="Murase K."/>
            <person name="Shigenobu S."/>
            <person name="Fujii S."/>
            <person name="Ueda K."/>
            <person name="Murata T."/>
            <person name="Sakamoto A."/>
            <person name="Wada Y."/>
            <person name="Yamaguchi K."/>
            <person name="Osakabe Y."/>
            <person name="Osakabe K."/>
            <person name="Kanno A."/>
            <person name="Ozaki Y."/>
            <person name="Takayama S."/>
        </authorList>
    </citation>
    <scope>NUCLEOTIDE SEQUENCE</scope>
    <source>
        <strain evidence="10">Super Welcome</strain>
    </source>
</reference>
<dbReference type="GO" id="GO:0005634">
    <property type="term" value="C:nucleus"/>
    <property type="evidence" value="ECO:0007669"/>
    <property type="project" value="UniProtKB-SubCell"/>
</dbReference>
<dbReference type="EMBL" id="KX684199">
    <property type="protein sequence ID" value="APO14218.1"/>
    <property type="molecule type" value="Genomic_DNA"/>
</dbReference>
<feature type="domain" description="Myb-like" evidence="7">
    <location>
        <begin position="9"/>
        <end position="61"/>
    </location>
</feature>
<dbReference type="OrthoDB" id="2143914at2759"/>
<keyword evidence="4" id="KW-0238">DNA-binding</keyword>
<keyword evidence="5" id="KW-0804">Transcription</keyword>
<reference evidence="11" key="2">
    <citation type="submission" date="2016-10" db="EMBL/GenBank/DDBJ databases">
        <title>The evolution of sex chromosomes in Asparagus.</title>
        <authorList>
            <person name="Leebens-Mack J."/>
            <person name="Bowers J."/>
            <person name="Harkess A."/>
            <person name="Ayyampalayam S."/>
        </authorList>
    </citation>
    <scope>NUCLEOTIDE SEQUENCE [LARGE SCALE GENOMIC DNA]</scope>
    <source>
        <tissue evidence="11">Spear</tissue>
    </source>
</reference>
<feature type="domain" description="HTH myb-type" evidence="8">
    <location>
        <begin position="9"/>
        <end position="65"/>
    </location>
</feature>
<accession>A0A1L5JHR2</accession>
<dbReference type="InterPro" id="IPR001005">
    <property type="entry name" value="SANT/Myb"/>
</dbReference>
<evidence type="ECO:0000313" key="12">
    <source>
        <dbReference type="Proteomes" id="UP000243459"/>
    </source>
</evidence>
<dbReference type="Gene3D" id="1.10.10.60">
    <property type="entry name" value="Homeodomain-like"/>
    <property type="match status" value="2"/>
</dbReference>
<dbReference type="GO" id="GO:0000976">
    <property type="term" value="F:transcription cis-regulatory region binding"/>
    <property type="evidence" value="ECO:0007669"/>
    <property type="project" value="UniProtKB-ARBA"/>
</dbReference>
<dbReference type="PROSITE" id="PS50090">
    <property type="entry name" value="MYB_LIKE"/>
    <property type="match status" value="2"/>
</dbReference>
<dbReference type="Gramene" id="ONK79051">
    <property type="protein sequence ID" value="ONK79051"/>
    <property type="gene ID" value="A4U43_C01F2400"/>
</dbReference>
<dbReference type="FunFam" id="1.10.10.60:FF:000015">
    <property type="entry name" value="Transcription factor RAX3"/>
    <property type="match status" value="1"/>
</dbReference>
<reference evidence="12" key="4">
    <citation type="journal article" date="2017" name="Nat. Commun.">
        <title>The asparagus genome sheds light on the origin and evolution of a young Y chromosome.</title>
        <authorList>
            <person name="Harkess A."/>
            <person name="Zhou J."/>
            <person name="Xu C."/>
            <person name="Bowers J.E."/>
            <person name="Van der Hulst R."/>
            <person name="Ayyampalayam S."/>
            <person name="Mercati F."/>
            <person name="Riccardi P."/>
            <person name="McKain M.R."/>
            <person name="Kakrana A."/>
            <person name="Tang H."/>
            <person name="Ray J."/>
            <person name="Groenendijk J."/>
            <person name="Arikit S."/>
            <person name="Mathioni S.M."/>
            <person name="Nakano M."/>
            <person name="Shan H."/>
            <person name="Telgmann-Rauber A."/>
            <person name="Kanno A."/>
            <person name="Yue Z."/>
            <person name="Chen H."/>
            <person name="Li W."/>
            <person name="Chen Y."/>
            <person name="Xu X."/>
            <person name="Zhang Y."/>
            <person name="Luo S."/>
            <person name="Chen H."/>
            <person name="Gao J."/>
            <person name="Mao Z."/>
            <person name="Pires J.C."/>
            <person name="Luo M."/>
            <person name="Kudrna D."/>
            <person name="Wing R.A."/>
            <person name="Meyers B.C."/>
            <person name="Yi K."/>
            <person name="Kong H."/>
            <person name="Lavrijsen P."/>
            <person name="Sunseri F."/>
            <person name="Falavigna A."/>
            <person name="Ye Y."/>
            <person name="Leebens-Mack J.H."/>
            <person name="Chen G."/>
        </authorList>
    </citation>
    <scope>NUCLEOTIDE SEQUENCE [LARGE SCALE GENOMIC DNA]</scope>
    <source>
        <strain evidence="12">cv. DH0086</strain>
    </source>
</reference>
<feature type="domain" description="Myb-like" evidence="7">
    <location>
        <begin position="62"/>
        <end position="112"/>
    </location>
</feature>
<dbReference type="SMART" id="SM00717">
    <property type="entry name" value="SANT"/>
    <property type="match status" value="2"/>
</dbReference>
<name>A0A1L5JHR2_ASPOF</name>
<keyword evidence="2" id="KW-0677">Repeat</keyword>
<dbReference type="PROSITE" id="PS51294">
    <property type="entry name" value="HTH_MYB"/>
    <property type="match status" value="2"/>
</dbReference>
<reference evidence="9" key="1">
    <citation type="submission" date="2016-08" db="EMBL/GenBank/DDBJ databases">
        <title>A putative MYB35 ortholog is a strong candidate for the sex-determining gene in Asparagus officinalis.</title>
        <authorList>
            <person name="Tsugama D."/>
            <person name="Matsuyama K."/>
            <person name="Hayashi M."/>
            <person name="Ide M."/>
            <person name="Fujino K."/>
            <person name="Masuda K."/>
        </authorList>
    </citation>
    <scope>NUCLEOTIDE SEQUENCE</scope>
    <source>
        <tissue evidence="9">Cladodes</tissue>
    </source>
</reference>
<dbReference type="Proteomes" id="UP000243459">
    <property type="component" value="Chromosome 1"/>
</dbReference>
<evidence type="ECO:0000256" key="2">
    <source>
        <dbReference type="ARBA" id="ARBA00022737"/>
    </source>
</evidence>
<evidence type="ECO:0000256" key="5">
    <source>
        <dbReference type="ARBA" id="ARBA00023163"/>
    </source>
</evidence>
<keyword evidence="12" id="KW-1185">Reference proteome</keyword>
<evidence type="ECO:0000259" key="7">
    <source>
        <dbReference type="PROSITE" id="PS50090"/>
    </source>
</evidence>
<comment type="subcellular location">
    <subcellularLocation>
        <location evidence="1">Nucleus</location>
    </subcellularLocation>
</comment>
<sequence length="276" mass="31210">MGRPPCCDKSNVKKGLWTEEEDLKLIAYTNTHGIGNWTSVPKKAGLKRCGKSCRLRWTNYLRPNLKHESFTQQEEEMIITLHATIGSRWSVIAHHLPGRTDNDIKNHWNTKLSKKLCQQGIDPVTHKPISQIKETITTLAAAAAANHHLLIHPPPFNTRVNSCLSRDLKNVLLSKPQQFYEPTTATSTTLDEVYKQDKEIKWSDYLVDDVFVPNQEKELVVNGYGKEKVTSAVDEEVSSTVFGGEGSSSSSSFVEGILDQGREMMMEFPEFFYDLL</sequence>
<dbReference type="InterPro" id="IPR015495">
    <property type="entry name" value="Myb_TF_plants"/>
</dbReference>
<keyword evidence="6" id="KW-0539">Nucleus</keyword>
<dbReference type="SUPFAM" id="SSF46689">
    <property type="entry name" value="Homeodomain-like"/>
    <property type="match status" value="1"/>
</dbReference>
<evidence type="ECO:0000313" key="9">
    <source>
        <dbReference type="EMBL" id="APO14218.1"/>
    </source>
</evidence>
<evidence type="ECO:0000313" key="11">
    <source>
        <dbReference type="EMBL" id="ONK79051.1"/>
    </source>
</evidence>
<evidence type="ECO:0000256" key="4">
    <source>
        <dbReference type="ARBA" id="ARBA00023125"/>
    </source>
</evidence>
<evidence type="ECO:0000259" key="8">
    <source>
        <dbReference type="PROSITE" id="PS51294"/>
    </source>
</evidence>
<dbReference type="PANTHER" id="PTHR47994:SF5">
    <property type="entry name" value="F14D16.11-RELATED"/>
    <property type="match status" value="1"/>
</dbReference>
<dbReference type="InterPro" id="IPR017930">
    <property type="entry name" value="Myb_dom"/>
</dbReference>
<dbReference type="Pfam" id="PF00249">
    <property type="entry name" value="Myb_DNA-binding"/>
    <property type="match status" value="2"/>
</dbReference>
<evidence type="ECO:0000256" key="6">
    <source>
        <dbReference type="ARBA" id="ARBA00023242"/>
    </source>
</evidence>
<dbReference type="PANTHER" id="PTHR47994">
    <property type="entry name" value="F14D16.11-RELATED"/>
    <property type="match status" value="1"/>
</dbReference>
<dbReference type="EMBL" id="LC190965">
    <property type="protein sequence ID" value="BAX09272.1"/>
    <property type="molecule type" value="mRNA"/>
</dbReference>
<feature type="domain" description="HTH myb-type" evidence="8">
    <location>
        <begin position="66"/>
        <end position="116"/>
    </location>
</feature>